<dbReference type="EMBL" id="ACCF01000156">
    <property type="protein sequence ID" value="EEF67232.1"/>
    <property type="molecule type" value="Genomic_DNA"/>
</dbReference>
<dbReference type="InterPro" id="IPR001307">
    <property type="entry name" value="Thiosulphate_STrfase_CS"/>
</dbReference>
<name>B9Y9V9_9FIRM</name>
<dbReference type="Gene3D" id="3.40.250.10">
    <property type="entry name" value="Rhodanese-like domain"/>
    <property type="match status" value="1"/>
</dbReference>
<dbReference type="CDD" id="cd00158">
    <property type="entry name" value="RHOD"/>
    <property type="match status" value="1"/>
</dbReference>
<reference evidence="2 3" key="1">
    <citation type="submission" date="2008-12" db="EMBL/GenBank/DDBJ databases">
        <authorList>
            <person name="Fulton L."/>
            <person name="Clifton S."/>
            <person name="Fulton B."/>
            <person name="Xu J."/>
            <person name="Minx P."/>
            <person name="Pepin K.H."/>
            <person name="Johnson M."/>
            <person name="Bhonagiri V."/>
            <person name="Nash W.E."/>
            <person name="Mardis E.R."/>
            <person name="Wilson R.K."/>
        </authorList>
    </citation>
    <scope>NUCLEOTIDE SEQUENCE [LARGE SCALE GENOMIC DNA]</scope>
    <source>
        <strain evidence="2 3">DSM 12042</strain>
    </source>
</reference>
<feature type="domain" description="Rhodanese" evidence="1">
    <location>
        <begin position="45"/>
        <end position="131"/>
    </location>
</feature>
<evidence type="ECO:0000259" key="1">
    <source>
        <dbReference type="PROSITE" id="PS50206"/>
    </source>
</evidence>
<dbReference type="InterPro" id="IPR036873">
    <property type="entry name" value="Rhodanese-like_dom_sf"/>
</dbReference>
<organism evidence="2 3">
    <name type="scientific">Holdemania filiformis DSM 12042</name>
    <dbReference type="NCBI Taxonomy" id="545696"/>
    <lineage>
        <taxon>Bacteria</taxon>
        <taxon>Bacillati</taxon>
        <taxon>Bacillota</taxon>
        <taxon>Erysipelotrichia</taxon>
        <taxon>Erysipelotrichales</taxon>
        <taxon>Erysipelotrichaceae</taxon>
        <taxon>Holdemania</taxon>
    </lineage>
</organism>
<dbReference type="PROSITE" id="PS50206">
    <property type="entry name" value="RHODANESE_3"/>
    <property type="match status" value="1"/>
</dbReference>
<gene>
    <name evidence="2" type="ORF">HOLDEFILI_02616</name>
</gene>
<dbReference type="PROSITE" id="PS00380">
    <property type="entry name" value="RHODANESE_1"/>
    <property type="match status" value="1"/>
</dbReference>
<accession>B9Y9V9</accession>
<dbReference type="HOGENOM" id="CLU_089574_1_0_9"/>
<dbReference type="InterPro" id="IPR001763">
    <property type="entry name" value="Rhodanese-like_dom"/>
</dbReference>
<evidence type="ECO:0000313" key="3">
    <source>
        <dbReference type="Proteomes" id="UP000005950"/>
    </source>
</evidence>
<dbReference type="Pfam" id="PF00581">
    <property type="entry name" value="Rhodanese"/>
    <property type="match status" value="1"/>
</dbReference>
<proteinExistence type="predicted"/>
<dbReference type="PANTHER" id="PTHR44086:SF10">
    <property type="entry name" value="THIOSULFATE SULFURTRANSFERASE_RHODANESE-LIKE DOMAIN-CONTAINING PROTEIN 3"/>
    <property type="match status" value="1"/>
</dbReference>
<evidence type="ECO:0000313" key="2">
    <source>
        <dbReference type="EMBL" id="EEF67232.1"/>
    </source>
</evidence>
<sequence length="135" mass="15036">MITVSKEHFVLSEDSMSSFFSRFVSKTTEKKPVKLTPAQAQQKMTNEPVTIIDVRRPDEFAEGHIPGAINLPNETISHSALAALPDEDAILLVYCRSGHRSAQAAAKLVQLGYKQVYDFGGLLQWPYEITKEDQA</sequence>
<dbReference type="SUPFAM" id="SSF52821">
    <property type="entry name" value="Rhodanese/Cell cycle control phosphatase"/>
    <property type="match status" value="1"/>
</dbReference>
<dbReference type="PANTHER" id="PTHR44086">
    <property type="entry name" value="THIOSULFATE SULFURTRANSFERASE RDL2, MITOCHONDRIAL-RELATED"/>
    <property type="match status" value="1"/>
</dbReference>
<reference evidence="2 3" key="2">
    <citation type="submission" date="2009-02" db="EMBL/GenBank/DDBJ databases">
        <title>Draft genome sequence of Holdemania filiformis DSM 12042.</title>
        <authorList>
            <person name="Sudarsanam P."/>
            <person name="Ley R."/>
            <person name="Guruge J."/>
            <person name="Turnbaugh P.J."/>
            <person name="Mahowald M."/>
            <person name="Liep D."/>
            <person name="Gordon J."/>
        </authorList>
    </citation>
    <scope>NUCLEOTIDE SEQUENCE [LARGE SCALE GENOMIC DNA]</scope>
    <source>
        <strain evidence="2 3">DSM 12042</strain>
    </source>
</reference>
<dbReference type="AlphaFoldDB" id="B9Y9V9"/>
<dbReference type="eggNOG" id="COG0607">
    <property type="taxonomic scope" value="Bacteria"/>
</dbReference>
<dbReference type="Proteomes" id="UP000005950">
    <property type="component" value="Unassembled WGS sequence"/>
</dbReference>
<comment type="caution">
    <text evidence="2">The sequence shown here is derived from an EMBL/GenBank/DDBJ whole genome shotgun (WGS) entry which is preliminary data.</text>
</comment>
<protein>
    <submittedName>
        <fullName evidence="2">Rhodanese-like protein</fullName>
    </submittedName>
</protein>
<dbReference type="GO" id="GO:0004792">
    <property type="term" value="F:thiosulfate-cyanide sulfurtransferase activity"/>
    <property type="evidence" value="ECO:0007669"/>
    <property type="project" value="InterPro"/>
</dbReference>
<dbReference type="SMART" id="SM00450">
    <property type="entry name" value="RHOD"/>
    <property type="match status" value="1"/>
</dbReference>
<dbReference type="STRING" id="545696.HOLDEFILI_02616"/>